<feature type="compositionally biased region" description="Low complexity" evidence="1">
    <location>
        <begin position="1"/>
        <end position="16"/>
    </location>
</feature>
<dbReference type="KEGG" id="snq:CP978_13570"/>
<dbReference type="Proteomes" id="UP000325763">
    <property type="component" value="Chromosome"/>
</dbReference>
<evidence type="ECO:0000313" key="3">
    <source>
        <dbReference type="Proteomes" id="UP000325763"/>
    </source>
</evidence>
<proteinExistence type="predicted"/>
<organism evidence="2 3">
    <name type="scientific">Streptomyces nodosus</name>
    <dbReference type="NCBI Taxonomy" id="40318"/>
    <lineage>
        <taxon>Bacteria</taxon>
        <taxon>Bacillati</taxon>
        <taxon>Actinomycetota</taxon>
        <taxon>Actinomycetes</taxon>
        <taxon>Kitasatosporales</taxon>
        <taxon>Streptomycetaceae</taxon>
        <taxon>Streptomyces</taxon>
    </lineage>
</organism>
<dbReference type="InterPro" id="IPR025851">
    <property type="entry name" value="SUKH-4"/>
</dbReference>
<dbReference type="AlphaFoldDB" id="A0A5P2W6H9"/>
<feature type="region of interest" description="Disordered" evidence="1">
    <location>
        <begin position="1"/>
        <end position="21"/>
    </location>
</feature>
<sequence length="357" mass="38899">MDTTNTGGVITLTTTGLDPYGTHTETRHLRTGPGLSPPGAPPWFGTLRGRPALRRIAELVAEAGKLAAVLREQLVMGALRTVDRDLQSLVLDGTTGAVPTYVHPCNPGLMDFSPLAPSLAPLLRCASHARLRRGEHSARAEASGRPASQAVTEVSRWLASVFGAEAAQDSLPYRRMAALLRPMARIARPAEGLALALPPRLLDEEFGSAAVVHFEDIDFPAALTHEPTRRFLRDTGLPEHGYWYELDTDVPLPTLTEYYTDEDVFTADELPEGADRLIRLGHLLEDTSLLVDGTTGALLCWSEPESLLRPLHADLSTLAFTVWLVHREKTLDTDHALTEAYEHLTATAPTTIDPLYA</sequence>
<dbReference type="OrthoDB" id="4323058at2"/>
<protein>
    <submittedName>
        <fullName evidence="2">Uncharacterized protein</fullName>
    </submittedName>
</protein>
<name>A0A5P2W6H9_9ACTN</name>
<reference evidence="2 3" key="1">
    <citation type="submission" date="2017-09" db="EMBL/GenBank/DDBJ databases">
        <title>Streptomyces genome completion.</title>
        <authorList>
            <person name="Lee N."/>
            <person name="Cho B.-K."/>
        </authorList>
    </citation>
    <scope>NUCLEOTIDE SEQUENCE [LARGE SCALE GENOMIC DNA]</scope>
    <source>
        <strain evidence="2 3">ATCC 14899</strain>
    </source>
</reference>
<gene>
    <name evidence="2" type="ORF">CP978_13570</name>
</gene>
<dbReference type="RefSeq" id="WP_052454104.1">
    <property type="nucleotide sequence ID" value="NZ_CP009313.1"/>
</dbReference>
<dbReference type="EMBL" id="CP023747">
    <property type="protein sequence ID" value="QEV39453.1"/>
    <property type="molecule type" value="Genomic_DNA"/>
</dbReference>
<evidence type="ECO:0000256" key="1">
    <source>
        <dbReference type="SAM" id="MobiDB-lite"/>
    </source>
</evidence>
<accession>A0A5P2W6H9</accession>
<evidence type="ECO:0000313" key="2">
    <source>
        <dbReference type="EMBL" id="QEV39453.1"/>
    </source>
</evidence>
<dbReference type="Pfam" id="PF14435">
    <property type="entry name" value="SUKH-4"/>
    <property type="match status" value="1"/>
</dbReference>